<keyword evidence="4 6" id="KW-1133">Transmembrane helix</keyword>
<accession>A0ABM8M3A8</accession>
<keyword evidence="8" id="KW-1185">Reference proteome</keyword>
<evidence type="ECO:0000256" key="4">
    <source>
        <dbReference type="ARBA" id="ARBA00022989"/>
    </source>
</evidence>
<sequence length="433" mass="44300">MTPRLRHGLAQALFGWLNLALTAPGVYLWLGLPLVLRQHGWSGTALGLFQLASLPTVFKFLLAMPLDRRGAGQCGYRRWTVALLLAYAVVLLALGWRDLLNDGATLFALAAAAALAGTWADVPVNALAIRVLPAAGRASAGGIRSMALCLGAIAGGGLMLLAQARWGWQAPFLIMAGALALGAALTLLLRESMDAGRADDGAIAPRDAHVDMAFASTRDDAQEPPCAPLPTANASSTPRKAIAYLRLPASRRWLPLLALMFPFIGAGWFYLKPLLLDQGLAPQRVAWLVGVAGGAIGAVASIAGARLLKRLGAGPAVRLHAGAGAAALLALTLAIGLNAAPAVLAACAMMVAAAMGATAALAFGLMMSHARPGLQALDYGIQSSLFALTRIAAPLAAGILLDAAGPVAMLATLTTGAAAVLALAWRRAAALPG</sequence>
<keyword evidence="2" id="KW-0813">Transport</keyword>
<evidence type="ECO:0000313" key="7">
    <source>
        <dbReference type="EMBL" id="CAB3958936.1"/>
    </source>
</evidence>
<name>A0ABM8M3A8_9BURK</name>
<dbReference type="EMBL" id="CADILJ010000110">
    <property type="protein sequence ID" value="CAB3958936.1"/>
    <property type="molecule type" value="Genomic_DNA"/>
</dbReference>
<feature type="transmembrane region" description="Helical" evidence="6">
    <location>
        <begin position="12"/>
        <end position="32"/>
    </location>
</feature>
<evidence type="ECO:0000256" key="2">
    <source>
        <dbReference type="ARBA" id="ARBA00022448"/>
    </source>
</evidence>
<comment type="caution">
    <text evidence="7">The sequence shown here is derived from an EMBL/GenBank/DDBJ whole genome shotgun (WGS) entry which is preliminary data.</text>
</comment>
<feature type="transmembrane region" description="Helical" evidence="6">
    <location>
        <begin position="343"/>
        <end position="367"/>
    </location>
</feature>
<evidence type="ECO:0000256" key="3">
    <source>
        <dbReference type="ARBA" id="ARBA00022692"/>
    </source>
</evidence>
<comment type="subcellular location">
    <subcellularLocation>
        <location evidence="1">Membrane</location>
        <topology evidence="1">Multi-pass membrane protein</topology>
    </subcellularLocation>
</comment>
<dbReference type="PANTHER" id="PTHR12778">
    <property type="entry name" value="SOLUTE CARRIER FAMILY 33 ACETYL-COA TRANSPORTER -RELATED"/>
    <property type="match status" value="1"/>
</dbReference>
<feature type="transmembrane region" description="Helical" evidence="6">
    <location>
        <begin position="379"/>
        <end position="401"/>
    </location>
</feature>
<dbReference type="RefSeq" id="WP_083036756.1">
    <property type="nucleotide sequence ID" value="NZ_CADILJ010000110.1"/>
</dbReference>
<keyword evidence="3 6" id="KW-0812">Transmembrane</keyword>
<dbReference type="PANTHER" id="PTHR12778:SF10">
    <property type="entry name" value="MAJOR FACILITATOR SUPERFAMILY DOMAIN-CONTAINING PROTEIN 3"/>
    <property type="match status" value="1"/>
</dbReference>
<feature type="transmembrane region" description="Helical" evidence="6">
    <location>
        <begin position="76"/>
        <end position="94"/>
    </location>
</feature>
<dbReference type="InterPro" id="IPR004752">
    <property type="entry name" value="AmpG_permease/AT-1"/>
</dbReference>
<dbReference type="InterPro" id="IPR036259">
    <property type="entry name" value="MFS_trans_sf"/>
</dbReference>
<protein>
    <recommendedName>
        <fullName evidence="9">MFS transporter</fullName>
    </recommendedName>
</protein>
<keyword evidence="5 6" id="KW-0472">Membrane</keyword>
<feature type="transmembrane region" description="Helical" evidence="6">
    <location>
        <begin position="407"/>
        <end position="425"/>
    </location>
</feature>
<feature type="transmembrane region" description="Helical" evidence="6">
    <location>
        <begin position="44"/>
        <end position="64"/>
    </location>
</feature>
<feature type="transmembrane region" description="Helical" evidence="6">
    <location>
        <begin position="253"/>
        <end position="271"/>
    </location>
</feature>
<evidence type="ECO:0000256" key="6">
    <source>
        <dbReference type="SAM" id="Phobius"/>
    </source>
</evidence>
<dbReference type="Gene3D" id="1.20.1250.20">
    <property type="entry name" value="MFS general substrate transporter like domains"/>
    <property type="match status" value="1"/>
</dbReference>
<evidence type="ECO:0008006" key="9">
    <source>
        <dbReference type="Google" id="ProtNLM"/>
    </source>
</evidence>
<evidence type="ECO:0000256" key="1">
    <source>
        <dbReference type="ARBA" id="ARBA00004141"/>
    </source>
</evidence>
<proteinExistence type="predicted"/>
<gene>
    <name evidence="7" type="ORF">LMG7053_05773</name>
</gene>
<feature type="transmembrane region" description="Helical" evidence="6">
    <location>
        <begin position="317"/>
        <end position="337"/>
    </location>
</feature>
<dbReference type="Pfam" id="PF07690">
    <property type="entry name" value="MFS_1"/>
    <property type="match status" value="1"/>
</dbReference>
<feature type="transmembrane region" description="Helical" evidence="6">
    <location>
        <begin position="141"/>
        <end position="162"/>
    </location>
</feature>
<dbReference type="SUPFAM" id="SSF103473">
    <property type="entry name" value="MFS general substrate transporter"/>
    <property type="match status" value="1"/>
</dbReference>
<feature type="transmembrane region" description="Helical" evidence="6">
    <location>
        <begin position="168"/>
        <end position="189"/>
    </location>
</feature>
<evidence type="ECO:0000313" key="8">
    <source>
        <dbReference type="Proteomes" id="UP000494161"/>
    </source>
</evidence>
<reference evidence="7 8" key="1">
    <citation type="submission" date="2020-04" db="EMBL/GenBank/DDBJ databases">
        <authorList>
            <person name="De Canck E."/>
        </authorList>
    </citation>
    <scope>NUCLEOTIDE SEQUENCE [LARGE SCALE GENOMIC DNA]</scope>
    <source>
        <strain evidence="7 8">LMG 7053</strain>
    </source>
</reference>
<feature type="transmembrane region" description="Helical" evidence="6">
    <location>
        <begin position="106"/>
        <end position="129"/>
    </location>
</feature>
<feature type="transmembrane region" description="Helical" evidence="6">
    <location>
        <begin position="286"/>
        <end position="305"/>
    </location>
</feature>
<evidence type="ECO:0000256" key="5">
    <source>
        <dbReference type="ARBA" id="ARBA00023136"/>
    </source>
</evidence>
<dbReference type="GeneID" id="55560510"/>
<dbReference type="InterPro" id="IPR011701">
    <property type="entry name" value="MFS"/>
</dbReference>
<organism evidence="7 8">
    <name type="scientific">Achromobacter ruhlandii</name>
    <dbReference type="NCBI Taxonomy" id="72557"/>
    <lineage>
        <taxon>Bacteria</taxon>
        <taxon>Pseudomonadati</taxon>
        <taxon>Pseudomonadota</taxon>
        <taxon>Betaproteobacteria</taxon>
        <taxon>Burkholderiales</taxon>
        <taxon>Alcaligenaceae</taxon>
        <taxon>Achromobacter</taxon>
    </lineage>
</organism>
<dbReference type="Proteomes" id="UP000494161">
    <property type="component" value="Unassembled WGS sequence"/>
</dbReference>